<accession>A0ABZ0THH1</accession>
<protein>
    <submittedName>
        <fullName evidence="2">DUF5672 family protein</fullName>
    </submittedName>
</protein>
<keyword evidence="3" id="KW-1185">Reference proteome</keyword>
<gene>
    <name evidence="2" type="ORF">SNE25_20200</name>
</gene>
<dbReference type="RefSeq" id="WP_321560809.1">
    <property type="nucleotide sequence ID" value="NZ_CP139558.1"/>
</dbReference>
<organism evidence="2 3">
    <name type="scientific">Mucilaginibacter sabulilitoris</name>
    <dbReference type="NCBI Taxonomy" id="1173583"/>
    <lineage>
        <taxon>Bacteria</taxon>
        <taxon>Pseudomonadati</taxon>
        <taxon>Bacteroidota</taxon>
        <taxon>Sphingobacteriia</taxon>
        <taxon>Sphingobacteriales</taxon>
        <taxon>Sphingobacteriaceae</taxon>
        <taxon>Mucilaginibacter</taxon>
    </lineage>
</organism>
<sequence>MELVFIAIPIYKQAPAASEMRSLDQCIKILHAYPVIFIAPQSLDTQAYEERCRDRVDFKIIRFADQYFENIAGYNRLMLSPSFYKKFLNYKFMLVYQLDAWVFKDELRYWCIQGYDFIGAPHLPAENAEGEMQFLKNYAKFLEVISGIFKITRKVKNVGNGGFSLRKVKTCYWMLRLLKSKVLRWGQNNEDVFFKYWGNLLYPLFKMPGDQTALLFSIEVLPEVSLKQISPAIPFGCHAFEKYDKRNWQRVMEQH</sequence>
<dbReference type="Pfam" id="PF18922">
    <property type="entry name" value="DUF5672"/>
    <property type="match status" value="1"/>
</dbReference>
<proteinExistence type="predicted"/>
<dbReference type="EMBL" id="CP139558">
    <property type="protein sequence ID" value="WPU91643.1"/>
    <property type="molecule type" value="Genomic_DNA"/>
</dbReference>
<evidence type="ECO:0000259" key="1">
    <source>
        <dbReference type="Pfam" id="PF18922"/>
    </source>
</evidence>
<reference evidence="2 3" key="1">
    <citation type="submission" date="2023-11" db="EMBL/GenBank/DDBJ databases">
        <title>Analysis of the Genomes of Mucilaginibacter gossypii cycad 4 and M. sabulilitoris SNA2: microbes with the potential for plant growth promotion.</title>
        <authorList>
            <person name="Hirsch A.M."/>
            <person name="Humm E."/>
            <person name="Rubbi M."/>
            <person name="Del Vecchio G."/>
            <person name="Ha S.M."/>
            <person name="Pellegrini M."/>
            <person name="Gunsalus R.P."/>
        </authorList>
    </citation>
    <scope>NUCLEOTIDE SEQUENCE [LARGE SCALE GENOMIC DNA]</scope>
    <source>
        <strain evidence="2 3">SNA2</strain>
    </source>
</reference>
<evidence type="ECO:0000313" key="3">
    <source>
        <dbReference type="Proteomes" id="UP001324380"/>
    </source>
</evidence>
<feature type="domain" description="DUF5672" evidence="1">
    <location>
        <begin position="58"/>
        <end position="238"/>
    </location>
</feature>
<dbReference type="InterPro" id="IPR043729">
    <property type="entry name" value="DUF5672"/>
</dbReference>
<name>A0ABZ0THH1_9SPHI</name>
<dbReference type="Proteomes" id="UP001324380">
    <property type="component" value="Chromosome"/>
</dbReference>
<evidence type="ECO:0000313" key="2">
    <source>
        <dbReference type="EMBL" id="WPU91643.1"/>
    </source>
</evidence>